<dbReference type="AlphaFoldDB" id="W1PKK8"/>
<name>W1PKK8_AMBTC</name>
<dbReference type="HOGENOM" id="CLU_2052791_0_0_1"/>
<dbReference type="InterPro" id="IPR008502">
    <property type="entry name" value="Prolamin-like"/>
</dbReference>
<accession>W1PKK8</accession>
<evidence type="ECO:0000313" key="5">
    <source>
        <dbReference type="Proteomes" id="UP000017836"/>
    </source>
</evidence>
<evidence type="ECO:0000313" key="4">
    <source>
        <dbReference type="EMBL" id="ERN08578.1"/>
    </source>
</evidence>
<evidence type="ECO:0000256" key="1">
    <source>
        <dbReference type="ARBA" id="ARBA00022729"/>
    </source>
</evidence>
<proteinExistence type="predicted"/>
<organism evidence="4 5">
    <name type="scientific">Amborella trichopoda</name>
    <dbReference type="NCBI Taxonomy" id="13333"/>
    <lineage>
        <taxon>Eukaryota</taxon>
        <taxon>Viridiplantae</taxon>
        <taxon>Streptophyta</taxon>
        <taxon>Embryophyta</taxon>
        <taxon>Tracheophyta</taxon>
        <taxon>Spermatophyta</taxon>
        <taxon>Magnoliopsida</taxon>
        <taxon>Amborellales</taxon>
        <taxon>Amborellaceae</taxon>
        <taxon>Amborella</taxon>
    </lineage>
</organism>
<dbReference type="EMBL" id="KI393256">
    <property type="protein sequence ID" value="ERN08578.1"/>
    <property type="molecule type" value="Genomic_DNA"/>
</dbReference>
<dbReference type="Proteomes" id="UP000017836">
    <property type="component" value="Unassembled WGS sequence"/>
</dbReference>
<dbReference type="Pfam" id="PF05617">
    <property type="entry name" value="Prolamin_like"/>
    <property type="match status" value="1"/>
</dbReference>
<gene>
    <name evidence="4" type="ORF">AMTR_s00017p00134300</name>
</gene>
<keyword evidence="5" id="KW-1185">Reference proteome</keyword>
<feature type="domain" description="Prolamin-like" evidence="3">
    <location>
        <begin position="41"/>
        <end position="108"/>
    </location>
</feature>
<dbReference type="Gramene" id="ERN08578">
    <property type="protein sequence ID" value="ERN08578"/>
    <property type="gene ID" value="AMTR_s00017p00134300"/>
</dbReference>
<reference evidence="5" key="1">
    <citation type="journal article" date="2013" name="Science">
        <title>The Amborella genome and the evolution of flowering plants.</title>
        <authorList>
            <consortium name="Amborella Genome Project"/>
        </authorList>
    </citation>
    <scope>NUCLEOTIDE SEQUENCE [LARGE SCALE GENOMIC DNA]</scope>
</reference>
<feature type="signal peptide" evidence="2">
    <location>
        <begin position="1"/>
        <end position="27"/>
    </location>
</feature>
<evidence type="ECO:0000259" key="3">
    <source>
        <dbReference type="Pfam" id="PF05617"/>
    </source>
</evidence>
<feature type="chain" id="PRO_5004807450" description="Prolamin-like domain-containing protein" evidence="2">
    <location>
        <begin position="28"/>
        <end position="121"/>
    </location>
</feature>
<protein>
    <recommendedName>
        <fullName evidence="3">Prolamin-like domain-containing protein</fullName>
    </recommendedName>
</protein>
<keyword evidence="1 2" id="KW-0732">Signal</keyword>
<evidence type="ECO:0000256" key="2">
    <source>
        <dbReference type="SAM" id="SignalP"/>
    </source>
</evidence>
<sequence>MRSNQLHALLLIMTGLLASAMPVLVHAQTGPQRERLTAMGQCFGAVSSIVGCWRQVYNFIKIGPIGKTFPKADCCQAVLETEAQCWGSYPMPDHGIDPTMTIMLNNYCVGIIGPEVPDHLG</sequence>